<organism evidence="10 11">
    <name type="scientific">Ignelater luminosus</name>
    <name type="common">Cucubano</name>
    <name type="synonym">Pyrophorus luminosus</name>
    <dbReference type="NCBI Taxonomy" id="2038154"/>
    <lineage>
        <taxon>Eukaryota</taxon>
        <taxon>Metazoa</taxon>
        <taxon>Ecdysozoa</taxon>
        <taxon>Arthropoda</taxon>
        <taxon>Hexapoda</taxon>
        <taxon>Insecta</taxon>
        <taxon>Pterygota</taxon>
        <taxon>Neoptera</taxon>
        <taxon>Endopterygota</taxon>
        <taxon>Coleoptera</taxon>
        <taxon>Polyphaga</taxon>
        <taxon>Elateriformia</taxon>
        <taxon>Elateroidea</taxon>
        <taxon>Elateridae</taxon>
        <taxon>Agrypninae</taxon>
        <taxon>Pyrophorini</taxon>
        <taxon>Ignelater</taxon>
    </lineage>
</organism>
<protein>
    <recommendedName>
        <fullName evidence="7">CLIP domain-containing serine protease</fullName>
        <ecNumber evidence="7">3.4.21.-</ecNumber>
    </recommendedName>
</protein>
<keyword evidence="11" id="KW-1185">Reference proteome</keyword>
<dbReference type="InterPro" id="IPR009003">
    <property type="entry name" value="Peptidase_S1_PA"/>
</dbReference>
<dbReference type="Gene3D" id="2.40.10.10">
    <property type="entry name" value="Trypsin-like serine proteases"/>
    <property type="match status" value="2"/>
</dbReference>
<keyword evidence="2 7" id="KW-0732">Signal</keyword>
<dbReference type="OrthoDB" id="8033859at2759"/>
<feature type="domain" description="Peptidase S1" evidence="8">
    <location>
        <begin position="148"/>
        <end position="405"/>
    </location>
</feature>
<name>A0A8K0DP92_IGNLU</name>
<evidence type="ECO:0000313" key="11">
    <source>
        <dbReference type="Proteomes" id="UP000801492"/>
    </source>
</evidence>
<evidence type="ECO:0000259" key="8">
    <source>
        <dbReference type="PROSITE" id="PS50240"/>
    </source>
</evidence>
<evidence type="ECO:0000259" key="9">
    <source>
        <dbReference type="PROSITE" id="PS51888"/>
    </source>
</evidence>
<dbReference type="GO" id="GO:0006508">
    <property type="term" value="P:proteolysis"/>
    <property type="evidence" value="ECO:0007669"/>
    <property type="project" value="UniProtKB-KW"/>
</dbReference>
<feature type="chain" id="PRO_5035486785" description="CLIP domain-containing serine protease" evidence="7">
    <location>
        <begin position="18"/>
        <end position="406"/>
    </location>
</feature>
<evidence type="ECO:0000256" key="6">
    <source>
        <dbReference type="ARBA" id="ARBA00024195"/>
    </source>
</evidence>
<dbReference type="PROSITE" id="PS50240">
    <property type="entry name" value="TRYPSIN_DOM"/>
    <property type="match status" value="1"/>
</dbReference>
<evidence type="ECO:0000256" key="7">
    <source>
        <dbReference type="RuleBase" id="RU366078"/>
    </source>
</evidence>
<dbReference type="InterPro" id="IPR043504">
    <property type="entry name" value="Peptidase_S1_PA_chymotrypsin"/>
</dbReference>
<gene>
    <name evidence="10" type="ORF">ILUMI_02185</name>
</gene>
<keyword evidence="3 7" id="KW-0378">Hydrolase</keyword>
<dbReference type="SUPFAM" id="SSF50494">
    <property type="entry name" value="Trypsin-like serine proteases"/>
    <property type="match status" value="1"/>
</dbReference>
<keyword evidence="4 7" id="KW-0720">Serine protease</keyword>
<comment type="subcellular location">
    <subcellularLocation>
        <location evidence="7">Secreted</location>
    </subcellularLocation>
</comment>
<dbReference type="InterPro" id="IPR022700">
    <property type="entry name" value="CLIP"/>
</dbReference>
<keyword evidence="7" id="KW-0964">Secreted</keyword>
<sequence>MFLRKYVILILVSVATSEIVFPCLTPTSEKGYCMSIFECTVLQKVLGNSNPSDIEHVKNSICSDWSLRDLWVCCPTTLIVSNNTNPVLETNNTNVVLENNVITVIENKTNSIANDSAISDKKAQREYALKKLIPTRKYCGLQHTDDRFYNDTETALDEFPWLVHVLFGDEGEELNDPLEFADRCSGVLINTRYVLTNGFCARNPLKVRLGQYNTNKTISCVQNPEFPECTEPIVEIRVEEEIHRVEIETDYSYDFALFRLAERVTYTDFVRPICLPIENAGEPDNFETFILSGWGAEDQQGVVKKRLSYNLTDLEECFKLKEFPLELPLDSYTIVCLKPPENNMYVACTGDEGGALMYSYKHQWFVDSIVNKVYGDEDKVCSKDKPIDANKVTPEVIDWILETIRP</sequence>
<dbReference type="PRINTS" id="PR00722">
    <property type="entry name" value="CHYMOTRYPSIN"/>
</dbReference>
<evidence type="ECO:0000256" key="1">
    <source>
        <dbReference type="ARBA" id="ARBA00022670"/>
    </source>
</evidence>
<evidence type="ECO:0000256" key="5">
    <source>
        <dbReference type="ARBA" id="ARBA00023157"/>
    </source>
</evidence>
<comment type="caution">
    <text evidence="10">The sequence shown here is derived from an EMBL/GenBank/DDBJ whole genome shotgun (WGS) entry which is preliminary data.</text>
</comment>
<dbReference type="InterPro" id="IPR051487">
    <property type="entry name" value="Ser/Thr_Proteases_Immune/Dev"/>
</dbReference>
<dbReference type="InterPro" id="IPR038565">
    <property type="entry name" value="CLIP_sf"/>
</dbReference>
<keyword evidence="5" id="KW-1015">Disulfide bond</keyword>
<feature type="domain" description="Clip" evidence="9">
    <location>
        <begin position="22"/>
        <end position="74"/>
    </location>
</feature>
<dbReference type="PANTHER" id="PTHR24256">
    <property type="entry name" value="TRYPTASE-RELATED"/>
    <property type="match status" value="1"/>
</dbReference>
<proteinExistence type="inferred from homology"/>
<dbReference type="AlphaFoldDB" id="A0A8K0DP92"/>
<keyword evidence="1 7" id="KW-0645">Protease</keyword>
<dbReference type="PROSITE" id="PS51888">
    <property type="entry name" value="CLIP"/>
    <property type="match status" value="1"/>
</dbReference>
<dbReference type="GO" id="GO:0004252">
    <property type="term" value="F:serine-type endopeptidase activity"/>
    <property type="evidence" value="ECO:0007669"/>
    <property type="project" value="UniProtKB-UniRule"/>
</dbReference>
<evidence type="ECO:0000256" key="3">
    <source>
        <dbReference type="ARBA" id="ARBA00022801"/>
    </source>
</evidence>
<evidence type="ECO:0000256" key="4">
    <source>
        <dbReference type="ARBA" id="ARBA00022825"/>
    </source>
</evidence>
<dbReference type="InterPro" id="IPR001254">
    <property type="entry name" value="Trypsin_dom"/>
</dbReference>
<accession>A0A8K0DP92</accession>
<feature type="signal peptide" evidence="7">
    <location>
        <begin position="1"/>
        <end position="17"/>
    </location>
</feature>
<comment type="domain">
    <text evidence="7">The clip domain consists of 35-55 residues which are 'knitted' together usually by 3 conserved disulfide bonds forming a clip-like compact structure.</text>
</comment>
<dbReference type="SMART" id="SM00680">
    <property type="entry name" value="CLIP"/>
    <property type="match status" value="1"/>
</dbReference>
<dbReference type="Pfam" id="PF00089">
    <property type="entry name" value="Trypsin"/>
    <property type="match status" value="1"/>
</dbReference>
<evidence type="ECO:0000256" key="2">
    <source>
        <dbReference type="ARBA" id="ARBA00022729"/>
    </source>
</evidence>
<dbReference type="SMART" id="SM00020">
    <property type="entry name" value="Tryp_SPc"/>
    <property type="match status" value="1"/>
</dbReference>
<dbReference type="EC" id="3.4.21.-" evidence="7"/>
<reference evidence="10" key="1">
    <citation type="submission" date="2019-08" db="EMBL/GenBank/DDBJ databases">
        <title>The genome of the North American firefly Photinus pyralis.</title>
        <authorList>
            <consortium name="Photinus pyralis genome working group"/>
            <person name="Fallon T.R."/>
            <person name="Sander Lower S.E."/>
            <person name="Weng J.-K."/>
        </authorList>
    </citation>
    <scope>NUCLEOTIDE SEQUENCE</scope>
    <source>
        <strain evidence="10">TRF0915ILg1</strain>
        <tissue evidence="10">Whole body</tissue>
    </source>
</reference>
<dbReference type="Proteomes" id="UP000801492">
    <property type="component" value="Unassembled WGS sequence"/>
</dbReference>
<dbReference type="InterPro" id="IPR001314">
    <property type="entry name" value="Peptidase_S1A"/>
</dbReference>
<comment type="similarity">
    <text evidence="6 7">Belongs to the peptidase S1 family. CLIP subfamily.</text>
</comment>
<dbReference type="Pfam" id="PF12032">
    <property type="entry name" value="CLIP"/>
    <property type="match status" value="1"/>
</dbReference>
<evidence type="ECO:0000313" key="10">
    <source>
        <dbReference type="EMBL" id="KAF2903985.1"/>
    </source>
</evidence>
<dbReference type="GO" id="GO:0005576">
    <property type="term" value="C:extracellular region"/>
    <property type="evidence" value="ECO:0007669"/>
    <property type="project" value="UniProtKB-SubCell"/>
</dbReference>
<dbReference type="Gene3D" id="3.30.1640.30">
    <property type="match status" value="1"/>
</dbReference>
<dbReference type="EMBL" id="VTPC01000883">
    <property type="protein sequence ID" value="KAF2903985.1"/>
    <property type="molecule type" value="Genomic_DNA"/>
</dbReference>